<name>A0A087TNW2_STEMI</name>
<proteinExistence type="predicted"/>
<evidence type="ECO:0000313" key="2">
    <source>
        <dbReference type="Proteomes" id="UP000054359"/>
    </source>
</evidence>
<feature type="non-terminal residue" evidence="1">
    <location>
        <position position="39"/>
    </location>
</feature>
<accession>A0A087TNW2</accession>
<gene>
    <name evidence="1" type="ORF">X975_09010</name>
</gene>
<sequence length="39" mass="4670">MIWRISVSRLGCKQLHTNHVLLKMEPSYNLTKDYKNKHS</sequence>
<dbReference type="AlphaFoldDB" id="A0A087TNW2"/>
<protein>
    <submittedName>
        <fullName evidence="1">Uncharacterized protein</fullName>
    </submittedName>
</protein>
<reference evidence="1 2" key="1">
    <citation type="submission" date="2013-11" db="EMBL/GenBank/DDBJ databases">
        <title>Genome sequencing of Stegodyphus mimosarum.</title>
        <authorList>
            <person name="Bechsgaard J."/>
        </authorList>
    </citation>
    <scope>NUCLEOTIDE SEQUENCE [LARGE SCALE GENOMIC DNA]</scope>
</reference>
<dbReference type="Proteomes" id="UP000054359">
    <property type="component" value="Unassembled WGS sequence"/>
</dbReference>
<organism evidence="1 2">
    <name type="scientific">Stegodyphus mimosarum</name>
    <name type="common">African social velvet spider</name>
    <dbReference type="NCBI Taxonomy" id="407821"/>
    <lineage>
        <taxon>Eukaryota</taxon>
        <taxon>Metazoa</taxon>
        <taxon>Ecdysozoa</taxon>
        <taxon>Arthropoda</taxon>
        <taxon>Chelicerata</taxon>
        <taxon>Arachnida</taxon>
        <taxon>Araneae</taxon>
        <taxon>Araneomorphae</taxon>
        <taxon>Entelegynae</taxon>
        <taxon>Eresoidea</taxon>
        <taxon>Eresidae</taxon>
        <taxon>Stegodyphus</taxon>
    </lineage>
</organism>
<keyword evidence="2" id="KW-1185">Reference proteome</keyword>
<dbReference type="EMBL" id="KK116098">
    <property type="protein sequence ID" value="KFM66801.1"/>
    <property type="molecule type" value="Genomic_DNA"/>
</dbReference>
<evidence type="ECO:0000313" key="1">
    <source>
        <dbReference type="EMBL" id="KFM66801.1"/>
    </source>
</evidence>